<dbReference type="EC" id="3.1.2.20" evidence="5"/>
<dbReference type="SUPFAM" id="SSF54637">
    <property type="entry name" value="Thioesterase/thiol ester dehydrase-isomerase"/>
    <property type="match status" value="2"/>
</dbReference>
<dbReference type="GO" id="GO:0009062">
    <property type="term" value="P:fatty acid catabolic process"/>
    <property type="evidence" value="ECO:0007669"/>
    <property type="project" value="TreeGrafter"/>
</dbReference>
<dbReference type="Pfam" id="PF02551">
    <property type="entry name" value="Acyl_CoA_thio"/>
    <property type="match status" value="1"/>
</dbReference>
<dbReference type="InterPro" id="IPR049449">
    <property type="entry name" value="TesB_ACOT8-like_N"/>
</dbReference>
<dbReference type="PANTHER" id="PTHR11066:SF34">
    <property type="entry name" value="ACYL-COENZYME A THIOESTERASE 8"/>
    <property type="match status" value="1"/>
</dbReference>
<keyword evidence="3" id="KW-0378">Hydrolase</keyword>
<comment type="catalytic activity">
    <reaction evidence="6">
        <text>a fatty acyl-CoA + H2O = a fatty acid + CoA + H(+)</text>
        <dbReference type="Rhea" id="RHEA:16781"/>
        <dbReference type="ChEBI" id="CHEBI:15377"/>
        <dbReference type="ChEBI" id="CHEBI:15378"/>
        <dbReference type="ChEBI" id="CHEBI:28868"/>
        <dbReference type="ChEBI" id="CHEBI:57287"/>
        <dbReference type="ChEBI" id="CHEBI:77636"/>
        <dbReference type="EC" id="3.1.2.20"/>
    </reaction>
    <physiologicalReaction direction="left-to-right" evidence="6">
        <dbReference type="Rhea" id="RHEA:16782"/>
    </physiologicalReaction>
</comment>
<dbReference type="Pfam" id="PF13622">
    <property type="entry name" value="4HBT_3"/>
    <property type="match status" value="1"/>
</dbReference>
<keyword evidence="12" id="KW-1185">Reference proteome</keyword>
<evidence type="ECO:0000256" key="7">
    <source>
        <dbReference type="ARBA" id="ARBA00071120"/>
    </source>
</evidence>
<evidence type="ECO:0000256" key="2">
    <source>
        <dbReference type="ARBA" id="ARBA00011881"/>
    </source>
</evidence>
<sequence>MTHISQLVDLIRLEQLEDHIFKGRNEPIGSPSIFGGQVIAQAIYAMSQSVPEGRYCNSYHCYFILPGDLNEPVYYEVETIRDGGSFSVRRVKAKQKDKVIFFMGASFQGMEDGYDHQLEMPKVPHHEGLYSWDQMYEQLKGFLPKSIEKFFSIERPITFKPTVVTNPVERKKLDPFQSIWFKIKGEMENDPIYNRSILSYISDYNILTTALHPHADIAHFGNTQMATLDHSMWFFRECDINEWMLFNIESPSASGARGFARGNIFSESGQLIASVTQEGLMRPKN</sequence>
<dbReference type="AlphaFoldDB" id="A0A9X4MXN4"/>
<name>A0A9X4MXN4_9FLAO</name>
<evidence type="ECO:0000256" key="5">
    <source>
        <dbReference type="ARBA" id="ARBA00038894"/>
    </source>
</evidence>
<evidence type="ECO:0000256" key="4">
    <source>
        <dbReference type="ARBA" id="ARBA00023098"/>
    </source>
</evidence>
<dbReference type="InterPro" id="IPR042171">
    <property type="entry name" value="Acyl-CoA_hotdog"/>
</dbReference>
<comment type="caution">
    <text evidence="11">The sequence shown here is derived from an EMBL/GenBank/DDBJ whole genome shotgun (WGS) entry which is preliminary data.</text>
</comment>
<feature type="domain" description="Acyl-CoA thioesterase 2 C-terminal" evidence="9">
    <location>
        <begin position="149"/>
        <end position="280"/>
    </location>
</feature>
<dbReference type="CDD" id="cd03444">
    <property type="entry name" value="Thioesterase_II_repeat1"/>
    <property type="match status" value="1"/>
</dbReference>
<organism evidence="11 12">
    <name type="scientific">Profundicola chukchiensis</name>
    <dbReference type="NCBI Taxonomy" id="2961959"/>
    <lineage>
        <taxon>Bacteria</taxon>
        <taxon>Pseudomonadati</taxon>
        <taxon>Bacteroidota</taxon>
        <taxon>Flavobacteriia</taxon>
        <taxon>Flavobacteriales</taxon>
        <taxon>Weeksellaceae</taxon>
        <taxon>Profundicola</taxon>
    </lineage>
</organism>
<dbReference type="Proteomes" id="UP001152599">
    <property type="component" value="Unassembled WGS sequence"/>
</dbReference>
<evidence type="ECO:0000313" key="12">
    <source>
        <dbReference type="Proteomes" id="UP001152599"/>
    </source>
</evidence>
<dbReference type="InterPro" id="IPR003703">
    <property type="entry name" value="Acyl_CoA_thio"/>
</dbReference>
<dbReference type="RefSeq" id="WP_304420439.1">
    <property type="nucleotide sequence ID" value="NZ_JANCMU010000002.1"/>
</dbReference>
<dbReference type="GO" id="GO:0047617">
    <property type="term" value="F:fatty acyl-CoA hydrolase activity"/>
    <property type="evidence" value="ECO:0007669"/>
    <property type="project" value="UniProtKB-EC"/>
</dbReference>
<evidence type="ECO:0000256" key="3">
    <source>
        <dbReference type="ARBA" id="ARBA00022801"/>
    </source>
</evidence>
<dbReference type="InterPro" id="IPR025652">
    <property type="entry name" value="TesB_C"/>
</dbReference>
<evidence type="ECO:0000256" key="8">
    <source>
        <dbReference type="ARBA" id="ARBA00079653"/>
    </source>
</evidence>
<feature type="domain" description="Acyl-CoA thioesterase-like N-terminal HotDog" evidence="10">
    <location>
        <begin position="28"/>
        <end position="107"/>
    </location>
</feature>
<keyword evidence="4" id="KW-0443">Lipid metabolism</keyword>
<gene>
    <name evidence="11" type="ORF">NMK71_05715</name>
</gene>
<evidence type="ECO:0000259" key="9">
    <source>
        <dbReference type="Pfam" id="PF02551"/>
    </source>
</evidence>
<dbReference type="CDD" id="cd03445">
    <property type="entry name" value="Thioesterase_II_repeat2"/>
    <property type="match status" value="1"/>
</dbReference>
<dbReference type="Gene3D" id="2.40.160.210">
    <property type="entry name" value="Acyl-CoA thioesterase, double hotdog domain"/>
    <property type="match status" value="1"/>
</dbReference>
<accession>A0A9X4MXN4</accession>
<evidence type="ECO:0000313" key="11">
    <source>
        <dbReference type="EMBL" id="MDG4945904.1"/>
    </source>
</evidence>
<evidence type="ECO:0000256" key="1">
    <source>
        <dbReference type="ARBA" id="ARBA00006538"/>
    </source>
</evidence>
<comment type="similarity">
    <text evidence="1">Belongs to the C/M/P thioester hydrolase family.</text>
</comment>
<evidence type="ECO:0000256" key="6">
    <source>
        <dbReference type="ARBA" id="ARBA00050943"/>
    </source>
</evidence>
<dbReference type="InterPro" id="IPR029069">
    <property type="entry name" value="HotDog_dom_sf"/>
</dbReference>
<comment type="subunit">
    <text evidence="2">Homotetramer.</text>
</comment>
<protein>
    <recommendedName>
        <fullName evidence="7">Acyl-CoA thioesterase 2</fullName>
        <ecNumber evidence="5">3.1.2.20</ecNumber>
    </recommendedName>
    <alternativeName>
        <fullName evidence="8">Thioesterase II</fullName>
    </alternativeName>
</protein>
<dbReference type="GO" id="GO:0006637">
    <property type="term" value="P:acyl-CoA metabolic process"/>
    <property type="evidence" value="ECO:0007669"/>
    <property type="project" value="InterPro"/>
</dbReference>
<dbReference type="PANTHER" id="PTHR11066">
    <property type="entry name" value="ACYL-COA THIOESTERASE"/>
    <property type="match status" value="1"/>
</dbReference>
<proteinExistence type="inferred from homology"/>
<dbReference type="EMBL" id="JANCMU010000002">
    <property type="protein sequence ID" value="MDG4945904.1"/>
    <property type="molecule type" value="Genomic_DNA"/>
</dbReference>
<dbReference type="FunFam" id="2.40.160.210:FF:000001">
    <property type="entry name" value="Acyl-CoA thioesterase II"/>
    <property type="match status" value="1"/>
</dbReference>
<evidence type="ECO:0000259" key="10">
    <source>
        <dbReference type="Pfam" id="PF13622"/>
    </source>
</evidence>
<reference evidence="11" key="1">
    <citation type="submission" date="2022-07" db="EMBL/GenBank/DDBJ databases">
        <title>Description and genome-wide analysis of Profundicola chukchiensis gen. nov., sp. nov., marine bacteria isolated from bottom sediments of the Chukchi Sea.</title>
        <authorList>
            <person name="Romanenko L."/>
            <person name="Otstavnykh N."/>
            <person name="Kurilenko V."/>
            <person name="Eremeev V."/>
            <person name="Velansky P."/>
            <person name="Mikhailov V."/>
            <person name="Isaeva M."/>
        </authorList>
    </citation>
    <scope>NUCLEOTIDE SEQUENCE</scope>
    <source>
        <strain evidence="11">KMM 9713</strain>
    </source>
</reference>